<evidence type="ECO:0000313" key="1">
    <source>
        <dbReference type="EMBL" id="KAJ7075932.1"/>
    </source>
</evidence>
<evidence type="ECO:0008006" key="3">
    <source>
        <dbReference type="Google" id="ProtNLM"/>
    </source>
</evidence>
<gene>
    <name evidence="1" type="ORF">B0H15DRAFT_609990</name>
</gene>
<sequence>MPRPIRRYLPDPMKQYHVSRKFGLQAHLPPPVPEEGLRRMLFSQEDLDIEMQPNGRLENCRRHAVRPATIHPSIEISLEQPLTTGLSDLRCAQVWKVMCMGKPMVARFFDPLYVEDLTGRCDIFKRIDRAVALECMAYKALENLQGAIVPRFVGCFLTMVAAPDGVENNFERGVYVLLMEFIPGHDLRSPPEDEDYLCDLHKAAILDAISLAQHLIVLHGVH</sequence>
<comment type="caution">
    <text evidence="1">The sequence shown here is derived from an EMBL/GenBank/DDBJ whole genome shotgun (WGS) entry which is preliminary data.</text>
</comment>
<dbReference type="SUPFAM" id="SSF56112">
    <property type="entry name" value="Protein kinase-like (PK-like)"/>
    <property type="match status" value="1"/>
</dbReference>
<protein>
    <recommendedName>
        <fullName evidence="3">Protein kinase domain-containing protein</fullName>
    </recommendedName>
</protein>
<keyword evidence="2" id="KW-1185">Reference proteome</keyword>
<dbReference type="InterPro" id="IPR011009">
    <property type="entry name" value="Kinase-like_dom_sf"/>
</dbReference>
<name>A0AAD6XFM0_9AGAR</name>
<dbReference type="EMBL" id="JARJCN010000087">
    <property type="protein sequence ID" value="KAJ7075932.1"/>
    <property type="molecule type" value="Genomic_DNA"/>
</dbReference>
<organism evidence="1 2">
    <name type="scientific">Mycena belliarum</name>
    <dbReference type="NCBI Taxonomy" id="1033014"/>
    <lineage>
        <taxon>Eukaryota</taxon>
        <taxon>Fungi</taxon>
        <taxon>Dikarya</taxon>
        <taxon>Basidiomycota</taxon>
        <taxon>Agaricomycotina</taxon>
        <taxon>Agaricomycetes</taxon>
        <taxon>Agaricomycetidae</taxon>
        <taxon>Agaricales</taxon>
        <taxon>Marasmiineae</taxon>
        <taxon>Mycenaceae</taxon>
        <taxon>Mycena</taxon>
    </lineage>
</organism>
<evidence type="ECO:0000313" key="2">
    <source>
        <dbReference type="Proteomes" id="UP001222325"/>
    </source>
</evidence>
<proteinExistence type="predicted"/>
<accession>A0AAD6XFM0</accession>
<dbReference type="Proteomes" id="UP001222325">
    <property type="component" value="Unassembled WGS sequence"/>
</dbReference>
<reference evidence="1" key="1">
    <citation type="submission" date="2023-03" db="EMBL/GenBank/DDBJ databases">
        <title>Massive genome expansion in bonnet fungi (Mycena s.s.) driven by repeated elements and novel gene families across ecological guilds.</title>
        <authorList>
            <consortium name="Lawrence Berkeley National Laboratory"/>
            <person name="Harder C.B."/>
            <person name="Miyauchi S."/>
            <person name="Viragh M."/>
            <person name="Kuo A."/>
            <person name="Thoen E."/>
            <person name="Andreopoulos B."/>
            <person name="Lu D."/>
            <person name="Skrede I."/>
            <person name="Drula E."/>
            <person name="Henrissat B."/>
            <person name="Morin E."/>
            <person name="Kohler A."/>
            <person name="Barry K."/>
            <person name="LaButti K."/>
            <person name="Morin E."/>
            <person name="Salamov A."/>
            <person name="Lipzen A."/>
            <person name="Mereny Z."/>
            <person name="Hegedus B."/>
            <person name="Baldrian P."/>
            <person name="Stursova M."/>
            <person name="Weitz H."/>
            <person name="Taylor A."/>
            <person name="Grigoriev I.V."/>
            <person name="Nagy L.G."/>
            <person name="Martin F."/>
            <person name="Kauserud H."/>
        </authorList>
    </citation>
    <scope>NUCLEOTIDE SEQUENCE</scope>
    <source>
        <strain evidence="1">CBHHK173m</strain>
    </source>
</reference>
<dbReference type="AlphaFoldDB" id="A0AAD6XFM0"/>